<gene>
    <name evidence="2" type="ORF">B5V03_16795</name>
</gene>
<proteinExistence type="predicted"/>
<comment type="caution">
    <text evidence="2">The sequence shown here is derived from an EMBL/GenBank/DDBJ whole genome shotgun (WGS) entry which is preliminary data.</text>
</comment>
<dbReference type="InterPro" id="IPR050834">
    <property type="entry name" value="Glycosyltransf_2"/>
</dbReference>
<dbReference type="Gene3D" id="3.90.550.10">
    <property type="entry name" value="Spore Coat Polysaccharide Biosynthesis Protein SpsA, Chain A"/>
    <property type="match status" value="1"/>
</dbReference>
<dbReference type="InterPro" id="IPR001173">
    <property type="entry name" value="Glyco_trans_2-like"/>
</dbReference>
<dbReference type="PANTHER" id="PTHR43685">
    <property type="entry name" value="GLYCOSYLTRANSFERASE"/>
    <property type="match status" value="1"/>
</dbReference>
<keyword evidence="3" id="KW-1185">Reference proteome</keyword>
<dbReference type="GO" id="GO:0016740">
    <property type="term" value="F:transferase activity"/>
    <property type="evidence" value="ECO:0007669"/>
    <property type="project" value="UniProtKB-KW"/>
</dbReference>
<protein>
    <submittedName>
        <fullName evidence="2">Glycosyltransferase</fullName>
    </submittedName>
</protein>
<evidence type="ECO:0000259" key="1">
    <source>
        <dbReference type="Pfam" id="PF00535"/>
    </source>
</evidence>
<name>A0A4V1P671_9BRAD</name>
<accession>A0A4V1P671</accession>
<dbReference type="OrthoDB" id="9794124at2"/>
<dbReference type="AlphaFoldDB" id="A0A4V1P671"/>
<organism evidence="2 3">
    <name type="scientific">Bradyrhizobium betae</name>
    <dbReference type="NCBI Taxonomy" id="244734"/>
    <lineage>
        <taxon>Bacteria</taxon>
        <taxon>Pseudomonadati</taxon>
        <taxon>Pseudomonadota</taxon>
        <taxon>Alphaproteobacteria</taxon>
        <taxon>Hyphomicrobiales</taxon>
        <taxon>Nitrobacteraceae</taxon>
        <taxon>Bradyrhizobium</taxon>
    </lineage>
</organism>
<evidence type="ECO:0000313" key="3">
    <source>
        <dbReference type="Proteomes" id="UP000290819"/>
    </source>
</evidence>
<sequence length="226" mass="24536">MRVSVVIAAYNAEAYIAEAIESLLGQTVPPDEVIVIDDGSTDGTRGILDGFSDRIVAFTQANSGQATAVNKGLALACGELIGFCDADDLWTPRKLELQLALLERDGAIEAAFGKVQQFVSPDVPEQHRVRLTPAVEIMPGELKQCMLIHRAALDRAGPFDETLPATFFIAWLGRAKQSGLKIAHVDDILVRRRLHLGNGGRTNTDAQNLQTLMALRKAIKAQRPPE</sequence>
<dbReference type="RefSeq" id="WP_129271481.1">
    <property type="nucleotide sequence ID" value="NZ_MZXW01000019.1"/>
</dbReference>
<keyword evidence="2" id="KW-0808">Transferase</keyword>
<evidence type="ECO:0000313" key="2">
    <source>
        <dbReference type="EMBL" id="RXT46589.1"/>
    </source>
</evidence>
<feature type="domain" description="Glycosyltransferase 2-like" evidence="1">
    <location>
        <begin position="4"/>
        <end position="108"/>
    </location>
</feature>
<dbReference type="EMBL" id="MZXW01000019">
    <property type="protein sequence ID" value="RXT46589.1"/>
    <property type="molecule type" value="Genomic_DNA"/>
</dbReference>
<dbReference type="InterPro" id="IPR029044">
    <property type="entry name" value="Nucleotide-diphossugar_trans"/>
</dbReference>
<dbReference type="PANTHER" id="PTHR43685:SF2">
    <property type="entry name" value="GLYCOSYLTRANSFERASE 2-LIKE DOMAIN-CONTAINING PROTEIN"/>
    <property type="match status" value="1"/>
</dbReference>
<reference evidence="2 3" key="1">
    <citation type="submission" date="2017-03" db="EMBL/GenBank/DDBJ databases">
        <authorList>
            <person name="Safronova V.I."/>
            <person name="Sazanova A.L."/>
            <person name="Chirak E.R."/>
        </authorList>
    </citation>
    <scope>NUCLEOTIDE SEQUENCE [LARGE SCALE GENOMIC DNA]</scope>
    <source>
        <strain evidence="2 3">Opo-243</strain>
    </source>
</reference>
<dbReference type="Pfam" id="PF00535">
    <property type="entry name" value="Glycos_transf_2"/>
    <property type="match status" value="1"/>
</dbReference>
<dbReference type="SUPFAM" id="SSF53448">
    <property type="entry name" value="Nucleotide-diphospho-sugar transferases"/>
    <property type="match status" value="1"/>
</dbReference>
<dbReference type="CDD" id="cd00761">
    <property type="entry name" value="Glyco_tranf_GTA_type"/>
    <property type="match status" value="1"/>
</dbReference>
<dbReference type="Proteomes" id="UP000290819">
    <property type="component" value="Unassembled WGS sequence"/>
</dbReference>